<dbReference type="AlphaFoldDB" id="A0A2S4URV0"/>
<comment type="caution">
    <text evidence="2">The sequence shown here is derived from an EMBL/GenBank/DDBJ whole genome shotgun (WGS) entry which is preliminary data.</text>
</comment>
<protein>
    <recommendedName>
        <fullName evidence="4">Alpha-ketoglutarate-dependent dioxygenase AlkB-like domain-containing protein</fullName>
    </recommendedName>
</protein>
<evidence type="ECO:0000256" key="1">
    <source>
        <dbReference type="SAM" id="MobiDB-lite"/>
    </source>
</evidence>
<dbReference type="VEuPathDB" id="FungiDB:PSTT_13455"/>
<dbReference type="InterPro" id="IPR037151">
    <property type="entry name" value="AlkB-like_sf"/>
</dbReference>
<evidence type="ECO:0000313" key="2">
    <source>
        <dbReference type="EMBL" id="POV99951.1"/>
    </source>
</evidence>
<accession>A0A2S4URV0</accession>
<feature type="region of interest" description="Disordered" evidence="1">
    <location>
        <begin position="272"/>
        <end position="314"/>
    </location>
</feature>
<dbReference type="EMBL" id="PKSL01000189">
    <property type="protein sequence ID" value="POV99951.1"/>
    <property type="molecule type" value="Genomic_DNA"/>
</dbReference>
<organism evidence="2 3">
    <name type="scientific">Puccinia striiformis</name>
    <dbReference type="NCBI Taxonomy" id="27350"/>
    <lineage>
        <taxon>Eukaryota</taxon>
        <taxon>Fungi</taxon>
        <taxon>Dikarya</taxon>
        <taxon>Basidiomycota</taxon>
        <taxon>Pucciniomycotina</taxon>
        <taxon>Pucciniomycetes</taxon>
        <taxon>Pucciniales</taxon>
        <taxon>Pucciniaceae</taxon>
        <taxon>Puccinia</taxon>
    </lineage>
</organism>
<keyword evidence="3" id="KW-1185">Reference proteome</keyword>
<dbReference type="VEuPathDB" id="FungiDB:PSHT_15377"/>
<dbReference type="SUPFAM" id="SSF51197">
    <property type="entry name" value="Clavaminate synthase-like"/>
    <property type="match status" value="1"/>
</dbReference>
<evidence type="ECO:0000313" key="3">
    <source>
        <dbReference type="Proteomes" id="UP000239156"/>
    </source>
</evidence>
<name>A0A2S4URV0_9BASI</name>
<dbReference type="Proteomes" id="UP000239156">
    <property type="component" value="Unassembled WGS sequence"/>
</dbReference>
<sequence>MGNFNVNVDDIDMLEMINKFNWVLPENLQKIDGRPPLYSQNRQELCEALPYFRSYQGKVVSSELFLHIMKTLLRKDVAIYIGGNYVSKERTMGYLLDGCPSPRDVFEDSGKVIISHAGGGSRMIRAGLGGGPPELTLVKSQKREGYLVQGLINCQLNNLPIVLLVQIAHAMITLQAGKKFSGMPWIQSYDSVGYAVLGFYLVTHSWPEKEYRRDQPHKYCIRFKCKHSPFHFEEKKLKASVSSGFRRKGSVVDGGHESVVSIYRTTIDEGRSNSNWARAPRETSPAMSDRESQSPSDGAENDDEEEELDDDELNDDELNEYEDSVTSTSDGQPESDDGIMDWEATDQIRDDSPDEVNPEDVDSIEYRCDTCEELSLKIYQGPWMCLNEHCDKFFQRNGARPTANELRYVPWFMSHQDWLELEKRVPSQLKPLTLQKLSDHQLEFAAHQESKTGFHCNSCGRLSIRVFWRALICSNEHCQFRVDFAVSSPLNLSHLPSGYGKRRNTTCDINSLHAIQSFKIPRYSVRLYRFLHDAGDVIHAIPNDDLSRSGADNLFHQILNDVDPISFKRNKIKSHKSLTAGNRTSIVRKRNPGRSTRSLSQLLLLREFVVAFNNYADLGKDLTFELLPEDFNELLSCFYLAGSGMNCGRSLSLGSAALMSFKRIPMQPLDNDTRPSNPPVLELMVGHGDIVLQSGSKLQDKYLHAVKTDGLRICKLPSVPFYHCFPLVLITYRAAQAATARCINTDMMR</sequence>
<evidence type="ECO:0008006" key="4">
    <source>
        <dbReference type="Google" id="ProtNLM"/>
    </source>
</evidence>
<gene>
    <name evidence="2" type="ORF">PSTT_13455</name>
</gene>
<feature type="compositionally biased region" description="Acidic residues" evidence="1">
    <location>
        <begin position="299"/>
        <end position="314"/>
    </location>
</feature>
<dbReference type="Gene3D" id="2.60.120.590">
    <property type="entry name" value="Alpha-ketoglutarate-dependent dioxygenase AlkB-like"/>
    <property type="match status" value="1"/>
</dbReference>
<proteinExistence type="predicted"/>
<reference evidence="2" key="1">
    <citation type="submission" date="2017-12" db="EMBL/GenBank/DDBJ databases">
        <title>Gene loss provides genomic basis for host adaptation in cereal stripe rust fungi.</title>
        <authorList>
            <person name="Xia C."/>
        </authorList>
    </citation>
    <scope>NUCLEOTIDE SEQUENCE [LARGE SCALE GENOMIC DNA]</scope>
    <source>
        <strain evidence="2">93-210</strain>
    </source>
</reference>